<dbReference type="Proteomes" id="UP000065261">
    <property type="component" value="Chromosome I"/>
</dbReference>
<keyword evidence="3" id="KW-0812">Transmembrane</keyword>
<dbReference type="GO" id="GO:0046930">
    <property type="term" value="C:pore complex"/>
    <property type="evidence" value="ECO:0007669"/>
    <property type="project" value="UniProtKB-KW"/>
</dbReference>
<reference evidence="7 8" key="1">
    <citation type="submission" date="2015-03" db="EMBL/GenBank/DDBJ databases">
        <authorList>
            <person name="Murphy D."/>
        </authorList>
    </citation>
    <scope>NUCLEOTIDE SEQUENCE [LARGE SCALE GENOMIC DNA]</scope>
    <source>
        <strain evidence="7 8">KMM 520</strain>
    </source>
</reference>
<gene>
    <name evidence="7" type="ORF">PTRA_a0473</name>
</gene>
<feature type="coiled-coil region" evidence="5">
    <location>
        <begin position="29"/>
        <end position="59"/>
    </location>
</feature>
<keyword evidence="2" id="KW-0813">Transport</keyword>
<dbReference type="EMBL" id="CP011034">
    <property type="protein sequence ID" value="ALS31828.1"/>
    <property type="molecule type" value="Genomic_DNA"/>
</dbReference>
<dbReference type="RefSeq" id="WP_058372513.1">
    <property type="nucleotide sequence ID" value="NZ_CP011034.1"/>
</dbReference>
<name>A0A0U2MMG8_9GAMM</name>
<keyword evidence="3" id="KW-0626">Porin</keyword>
<evidence type="ECO:0000256" key="1">
    <source>
        <dbReference type="ARBA" id="ARBA00009521"/>
    </source>
</evidence>
<accession>A0A0U2MMG8</accession>
<evidence type="ECO:0008006" key="9">
    <source>
        <dbReference type="Google" id="ProtNLM"/>
    </source>
</evidence>
<evidence type="ECO:0000313" key="8">
    <source>
        <dbReference type="Proteomes" id="UP000065261"/>
    </source>
</evidence>
<evidence type="ECO:0000256" key="5">
    <source>
        <dbReference type="SAM" id="Coils"/>
    </source>
</evidence>
<evidence type="ECO:0000313" key="7">
    <source>
        <dbReference type="EMBL" id="ALS31828.1"/>
    </source>
</evidence>
<dbReference type="SUPFAM" id="SSF56935">
    <property type="entry name" value="Porins"/>
    <property type="match status" value="1"/>
</dbReference>
<dbReference type="Pfam" id="PF02530">
    <property type="entry name" value="Porin_2"/>
    <property type="match status" value="1"/>
</dbReference>
<feature type="chain" id="PRO_5006831309" description="Porin" evidence="6">
    <location>
        <begin position="24"/>
        <end position="431"/>
    </location>
</feature>
<dbReference type="KEGG" id="ptn:PTRA_a0473"/>
<organism evidence="7">
    <name type="scientific">Pseudoalteromonas translucida KMM 520</name>
    <dbReference type="NCBI Taxonomy" id="1315283"/>
    <lineage>
        <taxon>Bacteria</taxon>
        <taxon>Pseudomonadati</taxon>
        <taxon>Pseudomonadota</taxon>
        <taxon>Gammaproteobacteria</taxon>
        <taxon>Alteromonadales</taxon>
        <taxon>Pseudoalteromonadaceae</taxon>
        <taxon>Pseudoalteromonas</taxon>
    </lineage>
</organism>
<dbReference type="AlphaFoldDB" id="A0A0U2MMG8"/>
<comment type="similarity">
    <text evidence="1">Belongs to the alphaproteobacteria porin family.</text>
</comment>
<feature type="signal peptide" evidence="6">
    <location>
        <begin position="1"/>
        <end position="23"/>
    </location>
</feature>
<proteinExistence type="inferred from homology"/>
<evidence type="ECO:0000256" key="4">
    <source>
        <dbReference type="ARBA" id="ARBA00023136"/>
    </source>
</evidence>
<dbReference type="InterPro" id="IPR003684">
    <property type="entry name" value="Porin_alphabac"/>
</dbReference>
<sequence>MVDKTNLKITLLLSAFLSTYVNAYDGDRVDEIEKKIELLQQSLLEVKKQQNTHDKVEKELLSATPGYFSVLGSETEFKISGFVHLDAGVMESGSGINNTNFSTYAPILNGTVIGSDKKDTFDMSIRRSQLRLNTKTPIEDKSIQTHIEVDMLGSGGDENFTNSYDVRIRQAYVTYNGWLIGQTYTNFLNFASLGEIANLGQHANALFIRQTQVKYTSKFEGGSWSVSAENPYESKSVTISGDIKDTNKDDQLIPDLIGRVDLKGDWGTAGLAMMARKLVMDNSEPGSVDDSTISGAVSMTARFPILKGSVGLQANYGALGRYLELGPYPDSYVENGELRAFLAKGASAVYGHTWRPGLRSTLALAYTASAKDLSYFSPSSIDKTSSLQANVFWDPIKKTTFGLEYGLYGIELANGLKQDIYRWQMTAQYNF</sequence>
<dbReference type="PATRIC" id="fig|1315283.4.peg.423"/>
<dbReference type="GO" id="GO:0015288">
    <property type="term" value="F:porin activity"/>
    <property type="evidence" value="ECO:0007669"/>
    <property type="project" value="UniProtKB-KW"/>
</dbReference>
<keyword evidence="6" id="KW-0732">Signal</keyword>
<evidence type="ECO:0000256" key="3">
    <source>
        <dbReference type="ARBA" id="ARBA00023114"/>
    </source>
</evidence>
<keyword evidence="4" id="KW-0472">Membrane</keyword>
<evidence type="ECO:0000256" key="2">
    <source>
        <dbReference type="ARBA" id="ARBA00022448"/>
    </source>
</evidence>
<keyword evidence="3" id="KW-0406">Ion transport</keyword>
<dbReference type="OrthoDB" id="190887at2"/>
<keyword evidence="5" id="KW-0175">Coiled coil</keyword>
<protein>
    <recommendedName>
        <fullName evidence="9">Porin</fullName>
    </recommendedName>
</protein>
<evidence type="ECO:0000256" key="6">
    <source>
        <dbReference type="SAM" id="SignalP"/>
    </source>
</evidence>